<organism evidence="2 3">
    <name type="scientific">Smittium simulii</name>
    <dbReference type="NCBI Taxonomy" id="133385"/>
    <lineage>
        <taxon>Eukaryota</taxon>
        <taxon>Fungi</taxon>
        <taxon>Fungi incertae sedis</taxon>
        <taxon>Zoopagomycota</taxon>
        <taxon>Kickxellomycotina</taxon>
        <taxon>Harpellomycetes</taxon>
        <taxon>Harpellales</taxon>
        <taxon>Legeriomycetaceae</taxon>
        <taxon>Smittium</taxon>
    </lineage>
</organism>
<proteinExistence type="predicted"/>
<evidence type="ECO:0000313" key="2">
    <source>
        <dbReference type="EMBL" id="PVU95702.1"/>
    </source>
</evidence>
<dbReference type="SUPFAM" id="SSF56219">
    <property type="entry name" value="DNase I-like"/>
    <property type="match status" value="1"/>
</dbReference>
<dbReference type="Proteomes" id="UP000245383">
    <property type="component" value="Unassembled WGS sequence"/>
</dbReference>
<evidence type="ECO:0000259" key="1">
    <source>
        <dbReference type="SMART" id="SM00128"/>
    </source>
</evidence>
<name>A0A2T9YTM7_9FUNG</name>
<accession>A0A2T9YTM7</accession>
<dbReference type="InterPro" id="IPR000300">
    <property type="entry name" value="IPPc"/>
</dbReference>
<dbReference type="InterPro" id="IPR011047">
    <property type="entry name" value="Quinoprotein_ADH-like_sf"/>
</dbReference>
<evidence type="ECO:0000313" key="3">
    <source>
        <dbReference type="Proteomes" id="UP000245383"/>
    </source>
</evidence>
<feature type="domain" description="Inositol polyphosphate-related phosphatase" evidence="1">
    <location>
        <begin position="467"/>
        <end position="836"/>
    </location>
</feature>
<keyword evidence="3" id="KW-1185">Reference proteome</keyword>
<dbReference type="STRING" id="133385.A0A2T9YTM7"/>
<dbReference type="GO" id="GO:0004439">
    <property type="term" value="F:phosphatidylinositol-4,5-bisphosphate 5-phosphatase activity"/>
    <property type="evidence" value="ECO:0007669"/>
    <property type="project" value="TreeGrafter"/>
</dbReference>
<dbReference type="SMART" id="SM00128">
    <property type="entry name" value="IPPc"/>
    <property type="match status" value="1"/>
</dbReference>
<dbReference type="InterPro" id="IPR046985">
    <property type="entry name" value="IP5"/>
</dbReference>
<dbReference type="InterPro" id="IPR036691">
    <property type="entry name" value="Endo/exonu/phosph_ase_sf"/>
</dbReference>
<dbReference type="SUPFAM" id="SSF50998">
    <property type="entry name" value="Quinoprotein alcohol dehydrogenase-like"/>
    <property type="match status" value="1"/>
</dbReference>
<dbReference type="Pfam" id="PF22669">
    <property type="entry name" value="Exo_endo_phos2"/>
    <property type="match status" value="1"/>
</dbReference>
<dbReference type="PANTHER" id="PTHR11200">
    <property type="entry name" value="INOSITOL 5-PHOSPHATASE"/>
    <property type="match status" value="1"/>
</dbReference>
<dbReference type="Gene3D" id="3.60.10.10">
    <property type="entry name" value="Endonuclease/exonuclease/phosphatase"/>
    <property type="match status" value="1"/>
</dbReference>
<comment type="caution">
    <text evidence="2">The sequence shown here is derived from an EMBL/GenBank/DDBJ whole genome shotgun (WGS) entry which is preliminary data.</text>
</comment>
<dbReference type="PANTHER" id="PTHR11200:SF240">
    <property type="entry name" value="INOSITOL POLYPHOSPHATE 5-PHOSPHATASE C9G1.10C-RELATED"/>
    <property type="match status" value="1"/>
</dbReference>
<sequence length="855" mass="94786">MSNLVAFELRDPKCAPITASYAYANTKPPSIGIDPLYQGNREASLKKTSLSAAANQEDEEAKLDLQLTLGNTSNMLSPKLVTASGHYISIARKRTVKTFLIENGELLSSHKLVDTSIDNDSNKSSPTLKPQFCSISVLPIASDPEKQGLYFLCGCTDGKIYLFDGFSTSNFFEVGCEAPNIAPVIRLIPGRVGQVWSFRASGLVELWDFGLYPQNLDLNMTTSSSFTTSPFPIPNTPTITTQMPIDIMSKCTNENKLKLVVVNNNEVWVAALSSVYIFKANSLYSLSPSRPMDAYLIKNLVIDDPTTSITSMSHGSDFGAVEADFQVVWLGLDNGTLLGISTVTKQNVYDICLSAEFSRKEKDSIRITAIGCISNSSIWIGFGSGYIVALDLQSINSGKCTAMKKWLAHSSPVFSIIVDHWALLSTRRCLQVISIHDNTACFWDGLLAQDWIYNQLRNHSDSYCQYNDWDVRVLSWNAGATKPSEIYKADRTYDATFLRHWISDNPKLFGAENSTNKAPDMIVVNLQEVIDLESKRANAKVLWNIKTSIKSISQAKISTRCKQWVSELLSVINSIYPNEKFALVESKDLVGLFICAFVQSAHLHRIHSIGFTDAKTGLGGLYGNKGAVSVRFIVDDTAFCFINAHLTAGEKSSSVTSRNNDCNVIMKSLGFSACPSEYQALGILPPTLPIWFQSIVEDFSNVLLDSFIGGGNGGCVFDYPACVFAGDLNYRINKYSQEQTIKIIEEKKLSHLLLSDQLTSQLGSYAESRYDTSEKRRIPAWCDRILFRKTLFDPIPEFQMLNPFVEVTSINTNIAHDNNFPVEFGTIGAVDIIANSENRKYNETGMVHKDFTIIE</sequence>
<dbReference type="EMBL" id="MBFR01000049">
    <property type="protein sequence ID" value="PVU95702.1"/>
    <property type="molecule type" value="Genomic_DNA"/>
</dbReference>
<gene>
    <name evidence="2" type="ORF">BB561_001658</name>
</gene>
<protein>
    <recommendedName>
        <fullName evidence="1">Inositol polyphosphate-related phosphatase domain-containing protein</fullName>
    </recommendedName>
</protein>
<dbReference type="GO" id="GO:0046856">
    <property type="term" value="P:phosphatidylinositol dephosphorylation"/>
    <property type="evidence" value="ECO:0007669"/>
    <property type="project" value="InterPro"/>
</dbReference>
<dbReference type="AlphaFoldDB" id="A0A2T9YTM7"/>
<dbReference type="OrthoDB" id="2248459at2759"/>
<reference evidence="2 3" key="1">
    <citation type="journal article" date="2018" name="MBio">
        <title>Comparative Genomics Reveals the Core Gene Toolbox for the Fungus-Insect Symbiosis.</title>
        <authorList>
            <person name="Wang Y."/>
            <person name="Stata M."/>
            <person name="Wang W."/>
            <person name="Stajich J.E."/>
            <person name="White M.M."/>
            <person name="Moncalvo J.M."/>
        </authorList>
    </citation>
    <scope>NUCLEOTIDE SEQUENCE [LARGE SCALE GENOMIC DNA]</scope>
    <source>
        <strain evidence="2 3">SWE-8-4</strain>
    </source>
</reference>